<keyword evidence="3 5" id="KW-1133">Transmembrane helix</keyword>
<feature type="transmembrane region" description="Helical" evidence="5">
    <location>
        <begin position="186"/>
        <end position="204"/>
    </location>
</feature>
<evidence type="ECO:0000313" key="6">
    <source>
        <dbReference type="EMBL" id="HEG91797.1"/>
    </source>
</evidence>
<proteinExistence type="predicted"/>
<accession>A0A831X812</accession>
<feature type="transmembrane region" description="Helical" evidence="5">
    <location>
        <begin position="23"/>
        <end position="56"/>
    </location>
</feature>
<evidence type="ECO:0000256" key="5">
    <source>
        <dbReference type="SAM" id="Phobius"/>
    </source>
</evidence>
<dbReference type="GO" id="GO:0005886">
    <property type="term" value="C:plasma membrane"/>
    <property type="evidence" value="ECO:0007669"/>
    <property type="project" value="TreeGrafter"/>
</dbReference>
<dbReference type="EMBL" id="DSIY01000241">
    <property type="protein sequence ID" value="HEG91797.1"/>
    <property type="molecule type" value="Genomic_DNA"/>
</dbReference>
<evidence type="ECO:0000256" key="2">
    <source>
        <dbReference type="ARBA" id="ARBA00022692"/>
    </source>
</evidence>
<feature type="transmembrane region" description="Helical" evidence="5">
    <location>
        <begin position="63"/>
        <end position="84"/>
    </location>
</feature>
<comment type="caution">
    <text evidence="6">The sequence shown here is derived from an EMBL/GenBank/DDBJ whole genome shotgun (WGS) entry which is preliminary data.</text>
</comment>
<evidence type="ECO:0000256" key="3">
    <source>
        <dbReference type="ARBA" id="ARBA00022989"/>
    </source>
</evidence>
<name>A0A831X812_9BACT</name>
<dbReference type="PANTHER" id="PTHR33514:SF13">
    <property type="entry name" value="PROTEIN ABCI12, CHLOROPLASTIC"/>
    <property type="match status" value="1"/>
</dbReference>
<dbReference type="AlphaFoldDB" id="A0A831X812"/>
<evidence type="ECO:0000256" key="1">
    <source>
        <dbReference type="ARBA" id="ARBA00004141"/>
    </source>
</evidence>
<dbReference type="CDD" id="cd16914">
    <property type="entry name" value="EcfT"/>
    <property type="match status" value="1"/>
</dbReference>
<comment type="subcellular location">
    <subcellularLocation>
        <location evidence="1">Membrane</location>
        <topology evidence="1">Multi-pass membrane protein</topology>
    </subcellularLocation>
</comment>
<feature type="transmembrane region" description="Helical" evidence="5">
    <location>
        <begin position="104"/>
        <end position="126"/>
    </location>
</feature>
<keyword evidence="4 5" id="KW-0472">Membrane</keyword>
<feature type="transmembrane region" description="Helical" evidence="5">
    <location>
        <begin position="146"/>
        <end position="166"/>
    </location>
</feature>
<dbReference type="Pfam" id="PF02361">
    <property type="entry name" value="CbiQ"/>
    <property type="match status" value="1"/>
</dbReference>
<keyword evidence="2 5" id="KW-0812">Transmembrane</keyword>
<dbReference type="PANTHER" id="PTHR33514">
    <property type="entry name" value="PROTEIN ABCI12, CHLOROPLASTIC"/>
    <property type="match status" value="1"/>
</dbReference>
<dbReference type="InterPro" id="IPR003339">
    <property type="entry name" value="ABC/ECF_trnsptr_transmembrane"/>
</dbReference>
<gene>
    <name evidence="6" type="ORF">ENP34_10220</name>
</gene>
<reference evidence="6" key="1">
    <citation type="journal article" date="2020" name="mSystems">
        <title>Genome- and Community-Level Interaction Insights into Carbon Utilization and Element Cycling Functions of Hydrothermarchaeota in Hydrothermal Sediment.</title>
        <authorList>
            <person name="Zhou Z."/>
            <person name="Liu Y."/>
            <person name="Xu W."/>
            <person name="Pan J."/>
            <person name="Luo Z.H."/>
            <person name="Li M."/>
        </authorList>
    </citation>
    <scope>NUCLEOTIDE SEQUENCE [LARGE SCALE GENOMIC DNA]</scope>
    <source>
        <strain evidence="6">SpSt-210</strain>
    </source>
</reference>
<protein>
    <submittedName>
        <fullName evidence="6">Energy-coupling factor transporter transmembrane protein EcfT</fullName>
    </submittedName>
</protein>
<organism evidence="6">
    <name type="scientific">Thermorudis peleae</name>
    <dbReference type="NCBI Taxonomy" id="1382356"/>
    <lineage>
        <taxon>Bacteria</taxon>
        <taxon>Pseudomonadati</taxon>
        <taxon>Thermomicrobiota</taxon>
        <taxon>Thermomicrobia</taxon>
        <taxon>Thermomicrobia incertae sedis</taxon>
        <taxon>Thermorudis</taxon>
    </lineage>
</organism>
<sequence length="255" mass="27616">MRPVGLYVERQSPIHGLDPITKLSYAVCLALVPFVAGDLRITFVALVVNLGLLVVGRVLREGLLALAGVGFFLATLFIVQGMVYPGNATPLVSVGPLVLYQEGLAHAAWLSARFINLTLSAFVLLFTTRPADLVDELMRAGLPPRVGYVLLSVLQIIPSMAARVSVIQDAQRSRGMETEGPVWVRMRALLPVLGPLVISSLVAMQERALALEVRGFGAPGPRTFYRPPWQHRLAWPVRLAALSALLGALVWRLAG</sequence>
<evidence type="ECO:0000256" key="4">
    <source>
        <dbReference type="ARBA" id="ARBA00023136"/>
    </source>
</evidence>